<feature type="domain" description="HTH myb-type" evidence="9">
    <location>
        <begin position="54"/>
        <end position="108"/>
    </location>
</feature>
<dbReference type="AlphaFoldDB" id="A0ABC9D2E4"/>
<gene>
    <name evidence="10" type="ORF">URODEC1_LOCUS80957</name>
</gene>
<dbReference type="SUPFAM" id="SSF46689">
    <property type="entry name" value="Homeodomain-like"/>
    <property type="match status" value="1"/>
</dbReference>
<dbReference type="PROSITE" id="PS51293">
    <property type="entry name" value="SANT"/>
    <property type="match status" value="1"/>
</dbReference>
<feature type="region of interest" description="Disordered" evidence="6">
    <location>
        <begin position="1"/>
        <end position="59"/>
    </location>
</feature>
<evidence type="ECO:0000313" key="10">
    <source>
        <dbReference type="EMBL" id="CAL5030403.1"/>
    </source>
</evidence>
<dbReference type="Gene3D" id="1.10.10.60">
    <property type="entry name" value="Homeodomain-like"/>
    <property type="match status" value="1"/>
</dbReference>
<evidence type="ECO:0000256" key="2">
    <source>
        <dbReference type="ARBA" id="ARBA00023015"/>
    </source>
</evidence>
<feature type="domain" description="Myb-like" evidence="7">
    <location>
        <begin position="54"/>
        <end position="104"/>
    </location>
</feature>
<evidence type="ECO:0000256" key="5">
    <source>
        <dbReference type="ARBA" id="ARBA00023242"/>
    </source>
</evidence>
<dbReference type="PANTHER" id="PTHR12802">
    <property type="entry name" value="SWI/SNF COMPLEX-RELATED"/>
    <property type="match status" value="1"/>
</dbReference>
<dbReference type="GO" id="GO:0003677">
    <property type="term" value="F:DNA binding"/>
    <property type="evidence" value="ECO:0007669"/>
    <property type="project" value="UniProtKB-KW"/>
</dbReference>
<dbReference type="PANTHER" id="PTHR12802:SF171">
    <property type="entry name" value="OS04G0583900 PROTEIN"/>
    <property type="match status" value="1"/>
</dbReference>
<feature type="compositionally biased region" description="Polar residues" evidence="6">
    <location>
        <begin position="279"/>
        <end position="295"/>
    </location>
</feature>
<dbReference type="PROSITE" id="PS51294">
    <property type="entry name" value="HTH_MYB"/>
    <property type="match status" value="1"/>
</dbReference>
<dbReference type="EMBL" id="OZ075141">
    <property type="protein sequence ID" value="CAL5030403.1"/>
    <property type="molecule type" value="Genomic_DNA"/>
</dbReference>
<dbReference type="PROSITE" id="PS50090">
    <property type="entry name" value="MYB_LIKE"/>
    <property type="match status" value="1"/>
</dbReference>
<proteinExistence type="predicted"/>
<name>A0ABC9D2E4_9POAL</name>
<evidence type="ECO:0000256" key="1">
    <source>
        <dbReference type="ARBA" id="ARBA00004123"/>
    </source>
</evidence>
<feature type="compositionally biased region" description="Basic and acidic residues" evidence="6">
    <location>
        <begin position="1"/>
        <end position="30"/>
    </location>
</feature>
<comment type="subcellular location">
    <subcellularLocation>
        <location evidence="1">Nucleus</location>
    </subcellularLocation>
</comment>
<feature type="region of interest" description="Disordered" evidence="6">
    <location>
        <begin position="165"/>
        <end position="199"/>
    </location>
</feature>
<evidence type="ECO:0000256" key="6">
    <source>
        <dbReference type="SAM" id="MobiDB-lite"/>
    </source>
</evidence>
<dbReference type="GO" id="GO:0010468">
    <property type="term" value="P:regulation of gene expression"/>
    <property type="evidence" value="ECO:0007669"/>
    <property type="project" value="UniProtKB-ARBA"/>
</dbReference>
<reference evidence="10" key="1">
    <citation type="submission" date="2024-10" db="EMBL/GenBank/DDBJ databases">
        <authorList>
            <person name="Ryan C."/>
        </authorList>
    </citation>
    <scope>NUCLEOTIDE SEQUENCE [LARGE SCALE GENOMIC DNA]</scope>
</reference>
<evidence type="ECO:0000313" key="11">
    <source>
        <dbReference type="Proteomes" id="UP001497457"/>
    </source>
</evidence>
<sequence length="453" mass="49719">MARFQEIKGRNDQRPAADRVDHGNFMDHLKSTLNSSATDLPEGARTPKARKPYTISKQREKWTEDEHKLFLEALHKHGRAWRRIQEHIGSKTAVQIRSHAQKFFSKIIRESSGDSNSIAAPPQIQIPPPRPKRKPAHPYPRKLGNSLGKDASAIKRLEKPQLKIQSLSGQENCSPKSVLTTAQIDSETPGTEGSGSPASSVYMEEKCLTPSTSVGELGAQVAFSKDATTSNGAVCGMPEGPVLRLFGKRVEVNNLHQQQHSNTGNLQHAADMELDASAETPTSGTGKLSSHSTKEANTWNPWLTDTQQFMYYLPQGEVLSVHSACQVLSYGNGSISYTVLNPQTVVSDKQQYQPSQAADCKLFTRAEGPWIESITTSNSVPETTTQTSDSIESTQVNSDEDEVIPVPGSRKCSAAPAHLRGFMPYKKCAAQSKMLQLQVPGEEADREMTRLCL</sequence>
<dbReference type="Pfam" id="PF00249">
    <property type="entry name" value="Myb_DNA-binding"/>
    <property type="match status" value="1"/>
</dbReference>
<keyword evidence="4" id="KW-0804">Transcription</keyword>
<keyword evidence="3" id="KW-0238">DNA-binding</keyword>
<evidence type="ECO:0000256" key="3">
    <source>
        <dbReference type="ARBA" id="ARBA00023125"/>
    </source>
</evidence>
<dbReference type="NCBIfam" id="TIGR01557">
    <property type="entry name" value="myb_SHAQKYF"/>
    <property type="match status" value="1"/>
</dbReference>
<protein>
    <submittedName>
        <fullName evidence="10">Uncharacterized protein</fullName>
    </submittedName>
</protein>
<evidence type="ECO:0000259" key="8">
    <source>
        <dbReference type="PROSITE" id="PS51293"/>
    </source>
</evidence>
<organism evidence="10 11">
    <name type="scientific">Urochloa decumbens</name>
    <dbReference type="NCBI Taxonomy" id="240449"/>
    <lineage>
        <taxon>Eukaryota</taxon>
        <taxon>Viridiplantae</taxon>
        <taxon>Streptophyta</taxon>
        <taxon>Embryophyta</taxon>
        <taxon>Tracheophyta</taxon>
        <taxon>Spermatophyta</taxon>
        <taxon>Magnoliopsida</taxon>
        <taxon>Liliopsida</taxon>
        <taxon>Poales</taxon>
        <taxon>Poaceae</taxon>
        <taxon>PACMAD clade</taxon>
        <taxon>Panicoideae</taxon>
        <taxon>Panicodae</taxon>
        <taxon>Paniceae</taxon>
        <taxon>Melinidinae</taxon>
        <taxon>Urochloa</taxon>
    </lineage>
</organism>
<dbReference type="SMART" id="SM00717">
    <property type="entry name" value="SANT"/>
    <property type="match status" value="1"/>
</dbReference>
<dbReference type="InterPro" id="IPR006447">
    <property type="entry name" value="Myb_dom_plants"/>
</dbReference>
<accession>A0ABC9D2E4</accession>
<evidence type="ECO:0000259" key="9">
    <source>
        <dbReference type="PROSITE" id="PS51294"/>
    </source>
</evidence>
<feature type="region of interest" description="Disordered" evidence="6">
    <location>
        <begin position="276"/>
        <end position="295"/>
    </location>
</feature>
<dbReference type="CDD" id="cd00167">
    <property type="entry name" value="SANT"/>
    <property type="match status" value="1"/>
</dbReference>
<dbReference type="Proteomes" id="UP001497457">
    <property type="component" value="Chromosome 31b"/>
</dbReference>
<feature type="compositionally biased region" description="Basic residues" evidence="6">
    <location>
        <begin position="130"/>
        <end position="140"/>
    </location>
</feature>
<dbReference type="InterPro" id="IPR009057">
    <property type="entry name" value="Homeodomain-like_sf"/>
</dbReference>
<dbReference type="GO" id="GO:0005634">
    <property type="term" value="C:nucleus"/>
    <property type="evidence" value="ECO:0007669"/>
    <property type="project" value="UniProtKB-SubCell"/>
</dbReference>
<keyword evidence="11" id="KW-1185">Reference proteome</keyword>
<feature type="region of interest" description="Disordered" evidence="6">
    <location>
        <begin position="111"/>
        <end position="148"/>
    </location>
</feature>
<dbReference type="InterPro" id="IPR017930">
    <property type="entry name" value="Myb_dom"/>
</dbReference>
<dbReference type="InterPro" id="IPR017884">
    <property type="entry name" value="SANT_dom"/>
</dbReference>
<keyword evidence="2" id="KW-0805">Transcription regulation</keyword>
<keyword evidence="5" id="KW-0539">Nucleus</keyword>
<evidence type="ECO:0000259" key="7">
    <source>
        <dbReference type="PROSITE" id="PS50090"/>
    </source>
</evidence>
<feature type="domain" description="SANT" evidence="8">
    <location>
        <begin position="57"/>
        <end position="108"/>
    </location>
</feature>
<dbReference type="InterPro" id="IPR001005">
    <property type="entry name" value="SANT/Myb"/>
</dbReference>
<evidence type="ECO:0000256" key="4">
    <source>
        <dbReference type="ARBA" id="ARBA00023163"/>
    </source>
</evidence>
<dbReference type="FunFam" id="1.10.10.60:FF:000023">
    <property type="entry name" value="protein REVEILLE 6 isoform X1"/>
    <property type="match status" value="1"/>
</dbReference>